<dbReference type="GO" id="GO:0003924">
    <property type="term" value="F:GTPase activity"/>
    <property type="evidence" value="ECO:0007669"/>
    <property type="project" value="TreeGrafter"/>
</dbReference>
<dbReference type="InterPro" id="IPR030378">
    <property type="entry name" value="G_CP_dom"/>
</dbReference>
<evidence type="ECO:0000256" key="4">
    <source>
        <dbReference type="PIRSR" id="PIRSR006230-1"/>
    </source>
</evidence>
<organism evidence="6 7">
    <name type="scientific">Candidatus Phytoplasma phoenicium</name>
    <dbReference type="NCBI Taxonomy" id="198422"/>
    <lineage>
        <taxon>Bacteria</taxon>
        <taxon>Bacillati</taxon>
        <taxon>Mycoplasmatota</taxon>
        <taxon>Mollicutes</taxon>
        <taxon>Acholeplasmatales</taxon>
        <taxon>Acholeplasmataceae</taxon>
        <taxon>Candidatus Phytoplasma</taxon>
        <taxon>16SrIX (Pigeon pea witches'-broom group)</taxon>
    </lineage>
</organism>
<evidence type="ECO:0000256" key="2">
    <source>
        <dbReference type="ARBA" id="ARBA00023134"/>
    </source>
</evidence>
<accession>A0A2S8NVC8</accession>
<dbReference type="CDD" id="cd01856">
    <property type="entry name" value="YlqF"/>
    <property type="match status" value="1"/>
</dbReference>
<comment type="similarity">
    <text evidence="3">Belongs to the TRAFAC class YlqF/YawG GTPase family. MTG1 subfamily.</text>
</comment>
<dbReference type="PANTHER" id="PTHR45782">
    <property type="entry name" value="MITOCHONDRIAL RIBOSOME-ASSOCIATED GTPASE 1"/>
    <property type="match status" value="1"/>
</dbReference>
<dbReference type="PROSITE" id="PS51721">
    <property type="entry name" value="G_CP"/>
    <property type="match status" value="1"/>
</dbReference>
<dbReference type="GO" id="GO:0006412">
    <property type="term" value="P:translation"/>
    <property type="evidence" value="ECO:0007669"/>
    <property type="project" value="TreeGrafter"/>
</dbReference>
<dbReference type="InterPro" id="IPR006073">
    <property type="entry name" value="GTP-bd"/>
</dbReference>
<dbReference type="InterPro" id="IPR027417">
    <property type="entry name" value="P-loop_NTPase"/>
</dbReference>
<dbReference type="PIRSF" id="PIRSF006230">
    <property type="entry name" value="MG442"/>
    <property type="match status" value="1"/>
</dbReference>
<feature type="binding site" evidence="4">
    <location>
        <begin position="125"/>
        <end position="130"/>
    </location>
    <ligand>
        <name>GTP</name>
        <dbReference type="ChEBI" id="CHEBI:37565"/>
    </ligand>
</feature>
<dbReference type="Gene3D" id="1.10.1580.10">
    <property type="match status" value="1"/>
</dbReference>
<dbReference type="GO" id="GO:0005737">
    <property type="term" value="C:cytoplasm"/>
    <property type="evidence" value="ECO:0007669"/>
    <property type="project" value="UniProtKB-SubCell"/>
</dbReference>
<keyword evidence="7" id="KW-1185">Reference proteome</keyword>
<dbReference type="SUPFAM" id="SSF52540">
    <property type="entry name" value="P-loop containing nucleoside triphosphate hydrolases"/>
    <property type="match status" value="1"/>
</dbReference>
<dbReference type="Proteomes" id="UP000238672">
    <property type="component" value="Unassembled WGS sequence"/>
</dbReference>
<keyword evidence="1 3" id="KW-0547">Nucleotide-binding</keyword>
<comment type="caution">
    <text evidence="6">The sequence shown here is derived from an EMBL/GenBank/DDBJ whole genome shotgun (WGS) entry which is preliminary data.</text>
</comment>
<dbReference type="PANTHER" id="PTHR45782:SF4">
    <property type="entry name" value="MITOCHONDRIAL RIBOSOME-ASSOCIATED GTPASE 1"/>
    <property type="match status" value="1"/>
</dbReference>
<dbReference type="InterPro" id="IPR016478">
    <property type="entry name" value="GTPase_MTG1"/>
</dbReference>
<gene>
    <name evidence="6" type="primary">ylqF</name>
    <name evidence="6" type="ORF">C6B37_00310</name>
</gene>
<dbReference type="Gene3D" id="3.40.50.300">
    <property type="entry name" value="P-loop containing nucleotide triphosphate hydrolases"/>
    <property type="match status" value="1"/>
</dbReference>
<reference evidence="6 7" key="1">
    <citation type="submission" date="2018-02" db="EMBL/GenBank/DDBJ databases">
        <title>Metagenomics reveals mixed infection of spiroplasma and phytoplasma in chicory.</title>
        <authorList>
            <person name="Polano C."/>
            <person name="Moruzzi S."/>
            <person name="Ermacora P."/>
            <person name="Ferrini F."/>
            <person name="Martini M."/>
            <person name="Firrao G."/>
        </authorList>
    </citation>
    <scope>NUCLEOTIDE SEQUENCE [LARGE SCALE GENOMIC DNA]</scope>
    <source>
        <strain evidence="6 7">ChiP</strain>
    </source>
</reference>
<sequence>MTKIQWFPGHMQKSLRDIQSKLKLVDLLIVMLDARIPFSSINWELLKILNNKPFLILLNKSSLADENQNKPFIEFLQRKQFPYLFIDVKYKKNIHCILPFVRKILFHRIKKYPKILKLMVVGIPNVGKSTLINSLCQRKATLTANIPGITKQLQWINLSDNIKLMDTPGVLYPKITNPLVGYSLVLCSCIKETLFTTTEILKYILTYFQKYYPKYLKQLFYLTKEETQTKNLFQLINKKNKSILTPDKMFFIILNKIKKEKIKKVNFDIGLISLLL</sequence>
<dbReference type="InterPro" id="IPR019991">
    <property type="entry name" value="GTP-bd_ribosome_bgen"/>
</dbReference>
<keyword evidence="2 3" id="KW-0342">GTP-binding</keyword>
<evidence type="ECO:0000256" key="1">
    <source>
        <dbReference type="ARBA" id="ARBA00022741"/>
    </source>
</evidence>
<dbReference type="InterPro" id="IPR023179">
    <property type="entry name" value="GTP-bd_ortho_bundle_sf"/>
</dbReference>
<keyword evidence="3" id="KW-0963">Cytoplasm</keyword>
<comment type="subcellular location">
    <subcellularLocation>
        <location evidence="3">Cytoplasm</location>
    </subcellularLocation>
</comment>
<comment type="function">
    <text evidence="3">Required for a late step of 50S ribosomal subunit assembly. Has GTPase activity.</text>
</comment>
<dbReference type="NCBIfam" id="TIGR03596">
    <property type="entry name" value="GTPase_YlqF"/>
    <property type="match status" value="1"/>
</dbReference>
<feature type="domain" description="CP-type G" evidence="5">
    <location>
        <begin position="12"/>
        <end position="173"/>
    </location>
</feature>
<dbReference type="AlphaFoldDB" id="A0A2S8NVC8"/>
<feature type="binding site" evidence="4">
    <location>
        <position position="169"/>
    </location>
    <ligand>
        <name>GTP</name>
        <dbReference type="ChEBI" id="CHEBI:37565"/>
    </ligand>
</feature>
<name>A0A2S8NVC8_9MOLU</name>
<proteinExistence type="inferred from homology"/>
<evidence type="ECO:0000313" key="7">
    <source>
        <dbReference type="Proteomes" id="UP000238672"/>
    </source>
</evidence>
<evidence type="ECO:0000313" key="6">
    <source>
        <dbReference type="EMBL" id="PQP79946.1"/>
    </source>
</evidence>
<evidence type="ECO:0000259" key="5">
    <source>
        <dbReference type="PROSITE" id="PS51721"/>
    </source>
</evidence>
<protein>
    <recommendedName>
        <fullName evidence="3">Ribosome biogenesis GTPase A</fullName>
    </recommendedName>
</protein>
<evidence type="ECO:0000256" key="3">
    <source>
        <dbReference type="PIRNR" id="PIRNR006230"/>
    </source>
</evidence>
<dbReference type="GO" id="GO:0005525">
    <property type="term" value="F:GTP binding"/>
    <property type="evidence" value="ECO:0007669"/>
    <property type="project" value="UniProtKB-KW"/>
</dbReference>
<dbReference type="EMBL" id="PUUG01000003">
    <property type="protein sequence ID" value="PQP79946.1"/>
    <property type="molecule type" value="Genomic_DNA"/>
</dbReference>
<dbReference type="Pfam" id="PF01926">
    <property type="entry name" value="MMR_HSR1"/>
    <property type="match status" value="1"/>
</dbReference>